<feature type="domain" description="NADH:quinone oxidoreductase/Mrp antiporter transmembrane" evidence="7">
    <location>
        <begin position="177"/>
        <end position="490"/>
    </location>
</feature>
<organism evidence="8 9">
    <name type="scientific">Populibacterium corticicola</name>
    <dbReference type="NCBI Taxonomy" id="1812826"/>
    <lineage>
        <taxon>Bacteria</taxon>
        <taxon>Bacillati</taxon>
        <taxon>Actinomycetota</taxon>
        <taxon>Actinomycetes</taxon>
        <taxon>Micrococcales</taxon>
        <taxon>Jonesiaceae</taxon>
        <taxon>Populibacterium</taxon>
    </lineage>
</organism>
<keyword evidence="5" id="KW-0520">NAD</keyword>
<reference evidence="9" key="1">
    <citation type="journal article" date="2019" name="Int. J. Syst. Evol. Microbiol.">
        <title>The Global Catalogue of Microorganisms (GCM) 10K type strain sequencing project: providing services to taxonomists for standard genome sequencing and annotation.</title>
        <authorList>
            <consortium name="The Broad Institute Genomics Platform"/>
            <consortium name="The Broad Institute Genome Sequencing Center for Infectious Disease"/>
            <person name="Wu L."/>
            <person name="Ma J."/>
        </authorList>
    </citation>
    <scope>NUCLEOTIDE SEQUENCE [LARGE SCALE GENOMIC DNA]</scope>
    <source>
        <strain evidence="9">KCTC 33576</strain>
    </source>
</reference>
<feature type="transmembrane region" description="Helical" evidence="5">
    <location>
        <begin position="303"/>
        <end position="326"/>
    </location>
</feature>
<dbReference type="InterPro" id="IPR010096">
    <property type="entry name" value="NADH-Q_OxRdtase_suN/2"/>
</dbReference>
<dbReference type="InterPro" id="IPR001750">
    <property type="entry name" value="ND/Mrp_TM"/>
</dbReference>
<evidence type="ECO:0000313" key="9">
    <source>
        <dbReference type="Proteomes" id="UP001597391"/>
    </source>
</evidence>
<feature type="transmembrane region" description="Helical" evidence="5">
    <location>
        <begin position="363"/>
        <end position="385"/>
    </location>
</feature>
<dbReference type="PANTHER" id="PTHR22773">
    <property type="entry name" value="NADH DEHYDROGENASE"/>
    <property type="match status" value="1"/>
</dbReference>
<feature type="transmembrane region" description="Helical" evidence="5">
    <location>
        <begin position="562"/>
        <end position="586"/>
    </location>
</feature>
<feature type="transmembrane region" description="Helical" evidence="5">
    <location>
        <begin position="183"/>
        <end position="201"/>
    </location>
</feature>
<feature type="transmembrane region" description="Helical" evidence="5">
    <location>
        <begin position="104"/>
        <end position="124"/>
    </location>
</feature>
<evidence type="ECO:0000313" key="8">
    <source>
        <dbReference type="EMBL" id="MFD2841321.1"/>
    </source>
</evidence>
<evidence type="ECO:0000259" key="7">
    <source>
        <dbReference type="Pfam" id="PF00361"/>
    </source>
</evidence>
<comment type="similarity">
    <text evidence="5">Belongs to the complex I subunit 2 family.</text>
</comment>
<dbReference type="EMBL" id="JBHUOP010000005">
    <property type="protein sequence ID" value="MFD2841321.1"/>
    <property type="molecule type" value="Genomic_DNA"/>
</dbReference>
<keyword evidence="3 5" id="KW-1133">Transmembrane helix</keyword>
<feature type="transmembrane region" description="Helical" evidence="5">
    <location>
        <begin position="440"/>
        <end position="459"/>
    </location>
</feature>
<dbReference type="RefSeq" id="WP_377467268.1">
    <property type="nucleotide sequence ID" value="NZ_JBHUOP010000005.1"/>
</dbReference>
<gene>
    <name evidence="5 8" type="primary">nuoN</name>
    <name evidence="8" type="ORF">ACFSYH_12180</name>
</gene>
<feature type="transmembrane region" description="Helical" evidence="5">
    <location>
        <begin position="338"/>
        <end position="356"/>
    </location>
</feature>
<protein>
    <recommendedName>
        <fullName evidence="5">NADH-quinone oxidoreductase subunit N</fullName>
        <ecNumber evidence="5">7.1.1.-</ecNumber>
    </recommendedName>
    <alternativeName>
        <fullName evidence="5">NADH dehydrogenase I subunit N</fullName>
    </alternativeName>
    <alternativeName>
        <fullName evidence="5">NDH-1 subunit N</fullName>
    </alternativeName>
</protein>
<dbReference type="Proteomes" id="UP001597391">
    <property type="component" value="Unassembled WGS sequence"/>
</dbReference>
<accession>A0ABW5XG60</accession>
<name>A0ABW5XG60_9MICO</name>
<feature type="transmembrane region" description="Helical" evidence="5">
    <location>
        <begin position="160"/>
        <end position="177"/>
    </location>
</feature>
<dbReference type="NCBIfam" id="NF004441">
    <property type="entry name" value="PRK05777.1-4"/>
    <property type="match status" value="1"/>
</dbReference>
<comment type="catalytic activity">
    <reaction evidence="5">
        <text>a quinone + NADH + 5 H(+)(in) = a quinol + NAD(+) + 4 H(+)(out)</text>
        <dbReference type="Rhea" id="RHEA:57888"/>
        <dbReference type="ChEBI" id="CHEBI:15378"/>
        <dbReference type="ChEBI" id="CHEBI:24646"/>
        <dbReference type="ChEBI" id="CHEBI:57540"/>
        <dbReference type="ChEBI" id="CHEBI:57945"/>
        <dbReference type="ChEBI" id="CHEBI:132124"/>
    </reaction>
</comment>
<keyword evidence="2 5" id="KW-0812">Transmembrane</keyword>
<feature type="transmembrane region" description="Helical" evidence="5">
    <location>
        <begin position="391"/>
        <end position="412"/>
    </location>
</feature>
<feature type="transmembrane region" description="Helical" evidence="5">
    <location>
        <begin position="213"/>
        <end position="236"/>
    </location>
</feature>
<evidence type="ECO:0000256" key="4">
    <source>
        <dbReference type="ARBA" id="ARBA00023136"/>
    </source>
</evidence>
<comment type="subunit">
    <text evidence="5">NDH-1 is composed of 14 different subunits. Subunits NuoA, H, J, K, L, M, N constitute the membrane sector of the complex.</text>
</comment>
<comment type="subcellular location">
    <subcellularLocation>
        <location evidence="5">Cell membrane</location>
        <topology evidence="5">Multi-pass membrane protein</topology>
    </subcellularLocation>
    <subcellularLocation>
        <location evidence="1">Endomembrane system</location>
        <topology evidence="1">Multi-pass membrane protein</topology>
    </subcellularLocation>
    <subcellularLocation>
        <location evidence="6">Membrane</location>
        <topology evidence="6">Multi-pass membrane protein</topology>
    </subcellularLocation>
</comment>
<feature type="transmembrane region" description="Helical" evidence="5">
    <location>
        <begin position="261"/>
        <end position="282"/>
    </location>
</feature>
<feature type="transmembrane region" description="Helical" evidence="5">
    <location>
        <begin position="479"/>
        <end position="504"/>
    </location>
</feature>
<evidence type="ECO:0000256" key="3">
    <source>
        <dbReference type="ARBA" id="ARBA00022989"/>
    </source>
</evidence>
<feature type="transmembrane region" description="Helical" evidence="5">
    <location>
        <begin position="20"/>
        <end position="41"/>
    </location>
</feature>
<dbReference type="Pfam" id="PF00361">
    <property type="entry name" value="Proton_antipo_M"/>
    <property type="match status" value="1"/>
</dbReference>
<evidence type="ECO:0000256" key="5">
    <source>
        <dbReference type="HAMAP-Rule" id="MF_00445"/>
    </source>
</evidence>
<keyword evidence="9" id="KW-1185">Reference proteome</keyword>
<sequence length="594" mass="62431">MFSGLLTATTFNVPEINWALLAPVLIVAGAAVVSVLVEAFVPDRARRHTQIGVLLIAQIGALLAVVFTMTANRDALAENFLFPIRRMSADGQVLSNQGMIIDNLTLSIQIVILIASILAALVMIDRTSANQDPFASTAASVPGSQYEELASSRGLQQTEVFPLFLFALTGMLVFPGAADFITMFIALEVLSLPLYALTAMARRRRLLSQEAAFKYFVLGSFASALFLFGAALLYGYSGSIDLTVITNVAYMHQNSGQAPEFAALYLIGVTLVLAGVLFKVGAVPFQAWTPDVYQGAPTPITGFMAACTKIAATIVLVRVVYFFLLVPHGEVAEAITKGLWVVAIVTMLLGTVAGLTQTDMKRMLAYSSIGHTGFIMVALLGYMGGSPTTAIVFYLLVYGVSTVGAFAVVTLVREVGANGEVLGEANHIGQWAGLAKRSPFLAAAFSIFLLSFAGIPGTAGFIAKFTAFSAGVGGDATPLVVVGVLASAISLFFYVRIIVLMYFVAPAEERETVVPTPNAADPAEDGDEASELEGAHVAARTSVVTLESNTGVGVVRSNGTTLAAIVVALVAVIGLGLFPSPVLSVLGDLFVMWG</sequence>
<comment type="function">
    <text evidence="5">NDH-1 shuttles electrons from NADH, via FMN and iron-sulfur (Fe-S) centers, to quinones in the respiratory chain. The immediate electron acceptor for the enzyme in this species is believed to be a menaquinone. Couples the redox reaction to proton translocation (for every two electrons transferred, four hydrogen ions are translocated across the cytoplasmic membrane), and thus conserves the redox energy in a proton gradient.</text>
</comment>
<comment type="caution">
    <text evidence="8">The sequence shown here is derived from an EMBL/GenBank/DDBJ whole genome shotgun (WGS) entry which is preliminary data.</text>
</comment>
<feature type="transmembrane region" description="Helical" evidence="5">
    <location>
        <begin position="53"/>
        <end position="71"/>
    </location>
</feature>
<keyword evidence="5" id="KW-0874">Quinone</keyword>
<evidence type="ECO:0000256" key="1">
    <source>
        <dbReference type="ARBA" id="ARBA00004127"/>
    </source>
</evidence>
<proteinExistence type="inferred from homology"/>
<dbReference type="NCBIfam" id="TIGR01770">
    <property type="entry name" value="NDH_I_N"/>
    <property type="match status" value="1"/>
</dbReference>
<keyword evidence="5" id="KW-1278">Translocase</keyword>
<keyword evidence="4 5" id="KW-0472">Membrane</keyword>
<dbReference type="EC" id="7.1.1.-" evidence="5"/>
<evidence type="ECO:0000256" key="2">
    <source>
        <dbReference type="ARBA" id="ARBA00022692"/>
    </source>
</evidence>
<keyword evidence="5" id="KW-1003">Cell membrane</keyword>
<dbReference type="HAMAP" id="MF_00445">
    <property type="entry name" value="NDH1_NuoN_1"/>
    <property type="match status" value="1"/>
</dbReference>
<keyword evidence="5" id="KW-0813">Transport</keyword>
<evidence type="ECO:0000256" key="6">
    <source>
        <dbReference type="RuleBase" id="RU000320"/>
    </source>
</evidence>